<evidence type="ECO:0000256" key="4">
    <source>
        <dbReference type="ARBA" id="ARBA00023136"/>
    </source>
</evidence>
<dbReference type="GO" id="GO:0016020">
    <property type="term" value="C:membrane"/>
    <property type="evidence" value="ECO:0007669"/>
    <property type="project" value="UniProtKB-SubCell"/>
</dbReference>
<dbReference type="SUPFAM" id="SSF81324">
    <property type="entry name" value="Voltage-gated potassium channels"/>
    <property type="match status" value="1"/>
</dbReference>
<evidence type="ECO:0000259" key="6">
    <source>
        <dbReference type="Pfam" id="PF00520"/>
    </source>
</evidence>
<dbReference type="InterPro" id="IPR027359">
    <property type="entry name" value="Volt_channel_dom_sf"/>
</dbReference>
<dbReference type="AlphaFoldDB" id="A0A1Y2DMG8"/>
<name>A0A1Y2DMG8_9FUNG</name>
<keyword evidence="3 5" id="KW-1133">Transmembrane helix</keyword>
<protein>
    <recommendedName>
        <fullName evidence="6">Ion transport domain-containing protein</fullName>
    </recommendedName>
</protein>
<evidence type="ECO:0000313" key="8">
    <source>
        <dbReference type="Proteomes" id="UP000193920"/>
    </source>
</evidence>
<evidence type="ECO:0000256" key="1">
    <source>
        <dbReference type="ARBA" id="ARBA00004141"/>
    </source>
</evidence>
<feature type="domain" description="Ion transport" evidence="6">
    <location>
        <begin position="55"/>
        <end position="169"/>
    </location>
</feature>
<dbReference type="EMBL" id="MCOG01000063">
    <property type="protein sequence ID" value="ORY59865.1"/>
    <property type="molecule type" value="Genomic_DNA"/>
</dbReference>
<dbReference type="STRING" id="1754190.A0A1Y2DMG8"/>
<dbReference type="PANTHER" id="PTHR38483">
    <property type="entry name" value="CHROMOSOME 1, WHOLE GENOME SHOTGUN SEQUENCE"/>
    <property type="match status" value="1"/>
</dbReference>
<keyword evidence="8" id="KW-1185">Reference proteome</keyword>
<feature type="transmembrane region" description="Helical" evidence="5">
    <location>
        <begin position="112"/>
        <end position="134"/>
    </location>
</feature>
<comment type="caution">
    <text evidence="7">The sequence shown here is derived from an EMBL/GenBank/DDBJ whole genome shotgun (WGS) entry which is preliminary data.</text>
</comment>
<feature type="transmembrane region" description="Helical" evidence="5">
    <location>
        <begin position="56"/>
        <end position="74"/>
    </location>
</feature>
<organism evidence="7 8">
    <name type="scientific">Neocallimastix californiae</name>
    <dbReference type="NCBI Taxonomy" id="1754190"/>
    <lineage>
        <taxon>Eukaryota</taxon>
        <taxon>Fungi</taxon>
        <taxon>Fungi incertae sedis</taxon>
        <taxon>Chytridiomycota</taxon>
        <taxon>Chytridiomycota incertae sedis</taxon>
        <taxon>Neocallimastigomycetes</taxon>
        <taxon>Neocallimastigales</taxon>
        <taxon>Neocallimastigaceae</taxon>
        <taxon>Neocallimastix</taxon>
    </lineage>
</organism>
<dbReference type="Gene3D" id="1.20.120.350">
    <property type="entry name" value="Voltage-gated potassium channels. Chain C"/>
    <property type="match status" value="1"/>
</dbReference>
<gene>
    <name evidence="7" type="ORF">LY90DRAFT_668829</name>
</gene>
<feature type="transmembrane region" description="Helical" evidence="5">
    <location>
        <begin position="80"/>
        <end position="100"/>
    </location>
</feature>
<evidence type="ECO:0000256" key="5">
    <source>
        <dbReference type="SAM" id="Phobius"/>
    </source>
</evidence>
<evidence type="ECO:0000256" key="2">
    <source>
        <dbReference type="ARBA" id="ARBA00022692"/>
    </source>
</evidence>
<sequence>MSLEQKLTNYTDKDLEIELEPLDSRGIYINPREGTITRKDVLKNISNSIIHSKKYTLFYTFIIILSIIMLIASFKTTCLSLLYLCIDYFINIVLIAEVLLRINALGKHYWKSFLNIVDLVIVPLCVITVVYLTVDNCSNKEGKIADNIILGIRNTLQLIRLLLLIKNNQPFSSEVEIIDIESIEENDNREIAISEISDSATVLTGNDDIEYLINFEEDYDKDLIL</sequence>
<dbReference type="InterPro" id="IPR005821">
    <property type="entry name" value="Ion_trans_dom"/>
</dbReference>
<dbReference type="PANTHER" id="PTHR38483:SF1">
    <property type="entry name" value="ION TRANSPORT DOMAIN-CONTAINING PROTEIN"/>
    <property type="match status" value="1"/>
</dbReference>
<accession>A0A1Y2DMG8</accession>
<evidence type="ECO:0000313" key="7">
    <source>
        <dbReference type="EMBL" id="ORY59865.1"/>
    </source>
</evidence>
<dbReference type="GO" id="GO:0005216">
    <property type="term" value="F:monoatomic ion channel activity"/>
    <property type="evidence" value="ECO:0007669"/>
    <property type="project" value="InterPro"/>
</dbReference>
<reference evidence="7 8" key="1">
    <citation type="submission" date="2016-08" db="EMBL/GenBank/DDBJ databases">
        <title>A Parts List for Fungal Cellulosomes Revealed by Comparative Genomics.</title>
        <authorList>
            <consortium name="DOE Joint Genome Institute"/>
            <person name="Haitjema C.H."/>
            <person name="Gilmore S.P."/>
            <person name="Henske J.K."/>
            <person name="Solomon K.V."/>
            <person name="De Groot R."/>
            <person name="Kuo A."/>
            <person name="Mondo S.J."/>
            <person name="Salamov A.A."/>
            <person name="Labutti K."/>
            <person name="Zhao Z."/>
            <person name="Chiniquy J."/>
            <person name="Barry K."/>
            <person name="Brewer H.M."/>
            <person name="Purvine S.O."/>
            <person name="Wright A.T."/>
            <person name="Boxma B."/>
            <person name="Van Alen T."/>
            <person name="Hackstein J.H."/>
            <person name="Baker S.E."/>
            <person name="Grigoriev I.V."/>
            <person name="O'Malley M.A."/>
        </authorList>
    </citation>
    <scope>NUCLEOTIDE SEQUENCE [LARGE SCALE GENOMIC DNA]</scope>
    <source>
        <strain evidence="7 8">G1</strain>
    </source>
</reference>
<dbReference type="Proteomes" id="UP000193920">
    <property type="component" value="Unassembled WGS sequence"/>
</dbReference>
<evidence type="ECO:0000256" key="3">
    <source>
        <dbReference type="ARBA" id="ARBA00022989"/>
    </source>
</evidence>
<proteinExistence type="predicted"/>
<dbReference type="Pfam" id="PF00520">
    <property type="entry name" value="Ion_trans"/>
    <property type="match status" value="1"/>
</dbReference>
<dbReference type="OrthoDB" id="429183at2759"/>
<keyword evidence="2 5" id="KW-0812">Transmembrane</keyword>
<comment type="subcellular location">
    <subcellularLocation>
        <location evidence="1">Membrane</location>
        <topology evidence="1">Multi-pass membrane protein</topology>
    </subcellularLocation>
</comment>
<keyword evidence="4 5" id="KW-0472">Membrane</keyword>